<evidence type="ECO:0000256" key="1">
    <source>
        <dbReference type="SAM" id="MobiDB-lite"/>
    </source>
</evidence>
<feature type="compositionally biased region" description="Acidic residues" evidence="1">
    <location>
        <begin position="19"/>
        <end position="32"/>
    </location>
</feature>
<accession>A0ABR4SKN2</accession>
<dbReference type="RefSeq" id="WP_034373785.1">
    <property type="nucleotide sequence ID" value="NZ_KN323183.1"/>
</dbReference>
<sequence>MRDTNMSQDLALDGIIDYEEPGEEFNPEESVIEAEGTPVTSPSEVEREAQEARERAKQGVEASGPRVLGWFDASERDIREQFQQLRPFVDWVCEVYRFEANEALGCWWRHPGIAAEWLGLWHLYRLSFSVEDSGAGPNTFNYMLAAFRIRLHGHTGKLQCKATQHVEPRPPICDVTTATDEEWERVAGISKYEPAPRWPRFAGTAGESGEA</sequence>
<protein>
    <recommendedName>
        <fullName evidence="4">DUF4913 domain-containing protein</fullName>
    </recommendedName>
</protein>
<evidence type="ECO:0000313" key="3">
    <source>
        <dbReference type="Proteomes" id="UP000030182"/>
    </source>
</evidence>
<evidence type="ECO:0008006" key="4">
    <source>
        <dbReference type="Google" id="ProtNLM"/>
    </source>
</evidence>
<feature type="region of interest" description="Disordered" evidence="1">
    <location>
        <begin position="19"/>
        <end position="60"/>
    </location>
</feature>
<proteinExistence type="predicted"/>
<organism evidence="2 3">
    <name type="scientific">Dermabacter hominis 1368</name>
    <dbReference type="NCBI Taxonomy" id="1450519"/>
    <lineage>
        <taxon>Bacteria</taxon>
        <taxon>Bacillati</taxon>
        <taxon>Actinomycetota</taxon>
        <taxon>Actinomycetes</taxon>
        <taxon>Micrococcales</taxon>
        <taxon>Dermabacteraceae</taxon>
        <taxon>Dermabacter</taxon>
    </lineage>
</organism>
<gene>
    <name evidence="2" type="ORF">DHOM_05015</name>
</gene>
<dbReference type="Proteomes" id="UP000030182">
    <property type="component" value="Unassembled WGS sequence"/>
</dbReference>
<evidence type="ECO:0000313" key="2">
    <source>
        <dbReference type="EMBL" id="KDS93577.1"/>
    </source>
</evidence>
<dbReference type="EMBL" id="JDRS01000006">
    <property type="protein sequence ID" value="KDS93577.1"/>
    <property type="molecule type" value="Genomic_DNA"/>
</dbReference>
<reference evidence="2 3" key="1">
    <citation type="submission" date="2014-01" db="EMBL/GenBank/DDBJ databases">
        <title>Draft genome sequence of the multidrug-resistant clinical isolate Dermabacter hominis 1368.</title>
        <authorList>
            <person name="Albersmeier A."/>
            <person name="Bomholt C."/>
            <person name="Glaub A."/>
            <person name="Ruckert C."/>
            <person name="Soriano F."/>
            <person name="Fernandez-Natal I."/>
            <person name="Tauch A."/>
        </authorList>
    </citation>
    <scope>NUCLEOTIDE SEQUENCE [LARGE SCALE GENOMIC DNA]</scope>
    <source>
        <strain evidence="2 3">1368</strain>
    </source>
</reference>
<name>A0ABR4SKN2_9MICO</name>
<feature type="compositionally biased region" description="Basic and acidic residues" evidence="1">
    <location>
        <begin position="44"/>
        <end position="58"/>
    </location>
</feature>
<keyword evidence="3" id="KW-1185">Reference proteome</keyword>
<comment type="caution">
    <text evidence="2">The sequence shown here is derived from an EMBL/GenBank/DDBJ whole genome shotgun (WGS) entry which is preliminary data.</text>
</comment>